<evidence type="ECO:0000256" key="1">
    <source>
        <dbReference type="ARBA" id="ARBA00004167"/>
    </source>
</evidence>
<evidence type="ECO:0000256" key="2">
    <source>
        <dbReference type="ARBA" id="ARBA00022692"/>
    </source>
</evidence>
<dbReference type="InterPro" id="IPR037682">
    <property type="entry name" value="TonB_C"/>
</dbReference>
<dbReference type="PANTHER" id="PTHR34978">
    <property type="entry name" value="POSSIBLE SENSOR-TRANSDUCER PROTEIN BLAR"/>
    <property type="match status" value="1"/>
</dbReference>
<dbReference type="InterPro" id="IPR006260">
    <property type="entry name" value="TonB/TolA_C"/>
</dbReference>
<keyword evidence="2 6" id="KW-0812">Transmembrane</keyword>
<feature type="compositionally biased region" description="Basic and acidic residues" evidence="5">
    <location>
        <begin position="377"/>
        <end position="386"/>
    </location>
</feature>
<comment type="caution">
    <text evidence="8">The sequence shown here is derived from an EMBL/GenBank/DDBJ whole genome shotgun (WGS) entry which is preliminary data.</text>
</comment>
<feature type="region of interest" description="Disordered" evidence="5">
    <location>
        <begin position="458"/>
        <end position="481"/>
    </location>
</feature>
<dbReference type="Pfam" id="PF03544">
    <property type="entry name" value="TonB_C"/>
    <property type="match status" value="1"/>
</dbReference>
<dbReference type="GO" id="GO:0055085">
    <property type="term" value="P:transmembrane transport"/>
    <property type="evidence" value="ECO:0007669"/>
    <property type="project" value="InterPro"/>
</dbReference>
<feature type="domain" description="TonB C-terminal" evidence="7">
    <location>
        <begin position="570"/>
        <end position="665"/>
    </location>
</feature>
<keyword evidence="3 6" id="KW-1133">Transmembrane helix</keyword>
<dbReference type="EMBL" id="VIKS01000014">
    <property type="protein sequence ID" value="TQV84477.1"/>
    <property type="molecule type" value="Genomic_DNA"/>
</dbReference>
<dbReference type="RefSeq" id="WP_142934128.1">
    <property type="nucleotide sequence ID" value="NZ_ML660170.1"/>
</dbReference>
<dbReference type="OrthoDB" id="15218at2"/>
<dbReference type="CDD" id="cd07341">
    <property type="entry name" value="M56_BlaR1_MecR1_like"/>
    <property type="match status" value="1"/>
</dbReference>
<dbReference type="PANTHER" id="PTHR34978:SF3">
    <property type="entry name" value="SLR0241 PROTEIN"/>
    <property type="match status" value="1"/>
</dbReference>
<keyword evidence="9" id="KW-1185">Reference proteome</keyword>
<evidence type="ECO:0000256" key="5">
    <source>
        <dbReference type="SAM" id="MobiDB-lite"/>
    </source>
</evidence>
<feature type="transmembrane region" description="Helical" evidence="6">
    <location>
        <begin position="20"/>
        <end position="38"/>
    </location>
</feature>
<gene>
    <name evidence="8" type="ORF">FLL46_22955</name>
</gene>
<dbReference type="PROSITE" id="PS52015">
    <property type="entry name" value="TONB_CTD"/>
    <property type="match status" value="1"/>
</dbReference>
<dbReference type="Gene3D" id="3.30.2010.10">
    <property type="entry name" value="Metalloproteases ('zincins'), catalytic domain"/>
    <property type="match status" value="1"/>
</dbReference>
<feature type="transmembrane region" description="Helical" evidence="6">
    <location>
        <begin position="122"/>
        <end position="140"/>
    </location>
</feature>
<evidence type="ECO:0000256" key="6">
    <source>
        <dbReference type="SAM" id="Phobius"/>
    </source>
</evidence>
<feature type="compositionally biased region" description="Polar residues" evidence="5">
    <location>
        <begin position="363"/>
        <end position="376"/>
    </location>
</feature>
<reference evidence="8 9" key="1">
    <citation type="submission" date="2019-07" db="EMBL/GenBank/DDBJ databases">
        <title>Draft genome for Aliikangiella sp. M105.</title>
        <authorList>
            <person name="Wang G."/>
        </authorList>
    </citation>
    <scope>NUCLEOTIDE SEQUENCE [LARGE SCALE GENOMIC DNA]</scope>
    <source>
        <strain evidence="8 9">M105</strain>
    </source>
</reference>
<name>A0A545U4S4_9GAMM</name>
<feature type="transmembrane region" description="Helical" evidence="6">
    <location>
        <begin position="50"/>
        <end position="72"/>
    </location>
</feature>
<dbReference type="NCBIfam" id="TIGR01352">
    <property type="entry name" value="tonB_Cterm"/>
    <property type="match status" value="1"/>
</dbReference>
<keyword evidence="4 6" id="KW-0472">Membrane</keyword>
<dbReference type="Proteomes" id="UP000315439">
    <property type="component" value="Unassembled WGS sequence"/>
</dbReference>
<dbReference type="InterPro" id="IPR052173">
    <property type="entry name" value="Beta-lactam_resp_regulator"/>
</dbReference>
<evidence type="ECO:0000256" key="4">
    <source>
        <dbReference type="ARBA" id="ARBA00023136"/>
    </source>
</evidence>
<sequence>MEFILQSYDAHLISSLASTLLHFSWQAALIALFLKSILLVTSNNSFHFRYISAILALLMCCIAPIVTFGYFYQDPTIINQGLTLATHGEEIVVQSLSSDMGKDEPKNTYFIEFLGKSINQSYLVLLWAVGVFLTLLKFVIDVQRTYVLSRKDTCPVSAEIQAMVDQIVSQLKITRPVRVVKSGLANVPVVIGWLKPTILLPVAITIGLDKQQLELILAHELAHVKRLDFLVNLIQSTIQVLFFFHPCIYWINRVIREEREYICDSVALKVVGDDQGSRLELAKALLSTAELKEGNLSLIAVAASDGHLKNRITRIVSIERQRLPSLNALLFLVSAIAFSFAAMAATNSIDMVKDNALVLPKTEPSNETQPGVVSDTTFRDLDDGGKAKSKAVDLPAKIAPAKSLERGQSTSDKFNIERIVSKKKSSTLNFTPKTENEKADSHLSELVVDKSKIEQRVKQVPKYVKKNSTDNNSKSDSRTIKNDVTKKPVMELVVDSERRNLNSNRLVKPLKVSKADSSTEKRIIEFQKFIRNSNAESRAVVAKVKLAKELEVEKQALKIALLDAKSHARTEYVEPKALKTPYPAYPAEAYYQKLRGSVKVDFVIDERGNVSNMRFKTDGPHVFVNEIKSKLRRWKYEPAQKDGAYVAHRASMYFEFEVPSNQPYYKVKTGSRIKRL</sequence>
<dbReference type="AlphaFoldDB" id="A0A545U4S4"/>
<dbReference type="Gene3D" id="3.30.2420.10">
    <property type="entry name" value="TonB"/>
    <property type="match status" value="1"/>
</dbReference>
<comment type="subcellular location">
    <subcellularLocation>
        <location evidence="1">Membrane</location>
        <topology evidence="1">Single-pass membrane protein</topology>
    </subcellularLocation>
</comment>
<protein>
    <submittedName>
        <fullName evidence="8">M56 family metallopeptidase</fullName>
    </submittedName>
</protein>
<evidence type="ECO:0000313" key="9">
    <source>
        <dbReference type="Proteomes" id="UP000315439"/>
    </source>
</evidence>
<feature type="region of interest" description="Disordered" evidence="5">
    <location>
        <begin position="362"/>
        <end position="389"/>
    </location>
</feature>
<dbReference type="GO" id="GO:0016020">
    <property type="term" value="C:membrane"/>
    <property type="evidence" value="ECO:0007669"/>
    <property type="project" value="UniProtKB-SubCell"/>
</dbReference>
<dbReference type="Pfam" id="PF05569">
    <property type="entry name" value="Peptidase_M56"/>
    <property type="match status" value="1"/>
</dbReference>
<feature type="transmembrane region" description="Helical" evidence="6">
    <location>
        <begin position="326"/>
        <end position="345"/>
    </location>
</feature>
<accession>A0A545U4S4</accession>
<evidence type="ECO:0000259" key="7">
    <source>
        <dbReference type="PROSITE" id="PS52015"/>
    </source>
</evidence>
<proteinExistence type="predicted"/>
<evidence type="ECO:0000313" key="8">
    <source>
        <dbReference type="EMBL" id="TQV84477.1"/>
    </source>
</evidence>
<dbReference type="InterPro" id="IPR008756">
    <property type="entry name" value="Peptidase_M56"/>
</dbReference>
<evidence type="ECO:0000256" key="3">
    <source>
        <dbReference type="ARBA" id="ARBA00022989"/>
    </source>
</evidence>
<dbReference type="SUPFAM" id="SSF74653">
    <property type="entry name" value="TolA/TonB C-terminal domain"/>
    <property type="match status" value="1"/>
</dbReference>
<organism evidence="8 9">
    <name type="scientific">Aliikangiella coralliicola</name>
    <dbReference type="NCBI Taxonomy" id="2592383"/>
    <lineage>
        <taxon>Bacteria</taxon>
        <taxon>Pseudomonadati</taxon>
        <taxon>Pseudomonadota</taxon>
        <taxon>Gammaproteobacteria</taxon>
        <taxon>Oceanospirillales</taxon>
        <taxon>Pleioneaceae</taxon>
        <taxon>Aliikangiella</taxon>
    </lineage>
</organism>